<reference evidence="1" key="1">
    <citation type="submission" date="2018-01" db="EMBL/GenBank/DDBJ databases">
        <authorList>
            <person name="Mao J.F."/>
        </authorList>
    </citation>
    <scope>NUCLEOTIDE SEQUENCE</scope>
    <source>
        <strain evidence="1">Huo1</strain>
        <tissue evidence="1">Leaf</tissue>
    </source>
</reference>
<keyword evidence="2" id="KW-1185">Reference proteome</keyword>
<proteinExistence type="predicted"/>
<dbReference type="Proteomes" id="UP000298416">
    <property type="component" value="Unassembled WGS sequence"/>
</dbReference>
<evidence type="ECO:0000313" key="2">
    <source>
        <dbReference type="Proteomes" id="UP000298416"/>
    </source>
</evidence>
<reference evidence="1" key="2">
    <citation type="submission" date="2020-08" db="EMBL/GenBank/DDBJ databases">
        <title>Plant Genome Project.</title>
        <authorList>
            <person name="Zhang R.-G."/>
        </authorList>
    </citation>
    <scope>NUCLEOTIDE SEQUENCE</scope>
    <source>
        <strain evidence="1">Huo1</strain>
        <tissue evidence="1">Leaf</tissue>
    </source>
</reference>
<accession>A0A8X8VXC4</accession>
<gene>
    <name evidence="1" type="ORF">SASPL_156037</name>
</gene>
<dbReference type="EMBL" id="PNBA02000243">
    <property type="protein sequence ID" value="KAG6384165.1"/>
    <property type="molecule type" value="Genomic_DNA"/>
</dbReference>
<comment type="caution">
    <text evidence="1">The sequence shown here is derived from an EMBL/GenBank/DDBJ whole genome shotgun (WGS) entry which is preliminary data.</text>
</comment>
<evidence type="ECO:0000313" key="1">
    <source>
        <dbReference type="EMBL" id="KAG6384165.1"/>
    </source>
</evidence>
<sequence>MGNILKQLIKCLFHGYWLTAVWVMGYRPRVNGHLRDPAFWPAIARATWDLIATVEMIDLQRLSSLFFVFPGEEVYKAGDFTENWKVPIKVAQEMKLKLDFLKGSKSS</sequence>
<dbReference type="AlphaFoldDB" id="A0A8X8VXC4"/>
<name>A0A8X8VXC4_SALSN</name>
<organism evidence="1">
    <name type="scientific">Salvia splendens</name>
    <name type="common">Scarlet sage</name>
    <dbReference type="NCBI Taxonomy" id="180675"/>
    <lineage>
        <taxon>Eukaryota</taxon>
        <taxon>Viridiplantae</taxon>
        <taxon>Streptophyta</taxon>
        <taxon>Embryophyta</taxon>
        <taxon>Tracheophyta</taxon>
        <taxon>Spermatophyta</taxon>
        <taxon>Magnoliopsida</taxon>
        <taxon>eudicotyledons</taxon>
        <taxon>Gunneridae</taxon>
        <taxon>Pentapetalae</taxon>
        <taxon>asterids</taxon>
        <taxon>lamiids</taxon>
        <taxon>Lamiales</taxon>
        <taxon>Lamiaceae</taxon>
        <taxon>Nepetoideae</taxon>
        <taxon>Mentheae</taxon>
        <taxon>Salviinae</taxon>
        <taxon>Salvia</taxon>
        <taxon>Salvia subgen. Calosphace</taxon>
        <taxon>core Calosphace</taxon>
    </lineage>
</organism>
<protein>
    <submittedName>
        <fullName evidence="1">Uncharacterized protein</fullName>
    </submittedName>
</protein>